<organism evidence="2 3">
    <name type="scientific">Dentiscutata erythropus</name>
    <dbReference type="NCBI Taxonomy" id="1348616"/>
    <lineage>
        <taxon>Eukaryota</taxon>
        <taxon>Fungi</taxon>
        <taxon>Fungi incertae sedis</taxon>
        <taxon>Mucoromycota</taxon>
        <taxon>Glomeromycotina</taxon>
        <taxon>Glomeromycetes</taxon>
        <taxon>Diversisporales</taxon>
        <taxon>Gigasporaceae</taxon>
        <taxon>Dentiscutata</taxon>
    </lineage>
</organism>
<reference evidence="2" key="1">
    <citation type="submission" date="2021-06" db="EMBL/GenBank/DDBJ databases">
        <authorList>
            <person name="Kallberg Y."/>
            <person name="Tangrot J."/>
            <person name="Rosling A."/>
        </authorList>
    </citation>
    <scope>NUCLEOTIDE SEQUENCE</scope>
    <source>
        <strain evidence="2">MA453B</strain>
    </source>
</reference>
<comment type="caution">
    <text evidence="2">The sequence shown here is derived from an EMBL/GenBank/DDBJ whole genome shotgun (WGS) entry which is preliminary data.</text>
</comment>
<protein>
    <submittedName>
        <fullName evidence="2">4420_t:CDS:1</fullName>
    </submittedName>
</protein>
<dbReference type="EMBL" id="CAJVPY010024314">
    <property type="protein sequence ID" value="CAG8786499.1"/>
    <property type="molecule type" value="Genomic_DNA"/>
</dbReference>
<accession>A0A9N9JKH3</accession>
<evidence type="ECO:0000256" key="1">
    <source>
        <dbReference type="SAM" id="MobiDB-lite"/>
    </source>
</evidence>
<dbReference type="Proteomes" id="UP000789405">
    <property type="component" value="Unassembled WGS sequence"/>
</dbReference>
<sequence length="47" mass="5380">NNENNPTSEPDSDDETTADSDYESIVGLSTNLPKKKYITRNRSRKFM</sequence>
<keyword evidence="3" id="KW-1185">Reference proteome</keyword>
<proteinExistence type="predicted"/>
<gene>
    <name evidence="2" type="ORF">DERYTH_LOCUS20516</name>
</gene>
<feature type="non-terminal residue" evidence="2">
    <location>
        <position position="1"/>
    </location>
</feature>
<dbReference type="AlphaFoldDB" id="A0A9N9JKH3"/>
<evidence type="ECO:0000313" key="3">
    <source>
        <dbReference type="Proteomes" id="UP000789405"/>
    </source>
</evidence>
<name>A0A9N9JKH3_9GLOM</name>
<feature type="region of interest" description="Disordered" evidence="1">
    <location>
        <begin position="1"/>
        <end position="28"/>
    </location>
</feature>
<evidence type="ECO:0000313" key="2">
    <source>
        <dbReference type="EMBL" id="CAG8786499.1"/>
    </source>
</evidence>
<feature type="compositionally biased region" description="Acidic residues" evidence="1">
    <location>
        <begin position="10"/>
        <end position="22"/>
    </location>
</feature>